<dbReference type="PANTHER" id="PTHR42756">
    <property type="entry name" value="TRANSCRIPTIONAL REGULATOR, MARR"/>
    <property type="match status" value="1"/>
</dbReference>
<dbReference type="InterPro" id="IPR036388">
    <property type="entry name" value="WH-like_DNA-bd_sf"/>
</dbReference>
<reference evidence="5" key="1">
    <citation type="submission" date="2024-08" db="EMBL/GenBank/DDBJ databases">
        <title>Whole genome sequence of Tenacibaculum sp. strain pbs-1 associated with black-spot shell disease in Akoya pearl oysters.</title>
        <authorList>
            <person name="Sakatoku A."/>
            <person name="Suzuki T."/>
            <person name="Hatano K."/>
            <person name="Seki M."/>
            <person name="Tanaka D."/>
            <person name="Nakamura S."/>
            <person name="Suzuki N."/>
            <person name="Isshiki T."/>
        </authorList>
    </citation>
    <scope>NUCLEOTIDE SEQUENCE</scope>
    <source>
        <strain evidence="5">Pbs-1</strain>
    </source>
</reference>
<evidence type="ECO:0000256" key="2">
    <source>
        <dbReference type="ARBA" id="ARBA00023125"/>
    </source>
</evidence>
<evidence type="ECO:0000256" key="1">
    <source>
        <dbReference type="ARBA" id="ARBA00023015"/>
    </source>
</evidence>
<protein>
    <recommendedName>
        <fullName evidence="4">HTH marR-type domain-containing protein</fullName>
    </recommendedName>
</protein>
<sequence length="139" mass="15741">MQKFTTGKLIGKTSRLLNKSLTNSLSEEDLFITSEQWIILQILSTDSKNQKELCDITLKNKSSINSLIKGLLKLKLITKTTSLEDKRNSIISISNEGINIKEKSNNIASSILDKALNDFTEEEINELNNYLLRIIKNLI</sequence>
<accession>A0AB33KVI7</accession>
<dbReference type="GO" id="GO:0003677">
    <property type="term" value="F:DNA binding"/>
    <property type="evidence" value="ECO:0007669"/>
    <property type="project" value="UniProtKB-KW"/>
</dbReference>
<dbReference type="SUPFAM" id="SSF46785">
    <property type="entry name" value="Winged helix' DNA-binding domain"/>
    <property type="match status" value="1"/>
</dbReference>
<gene>
    <name evidence="5" type="ORF">Pbs1_02690</name>
</gene>
<dbReference type="InterPro" id="IPR036390">
    <property type="entry name" value="WH_DNA-bd_sf"/>
</dbReference>
<organism evidence="5">
    <name type="scientific">Tenacibaculum sp. Pbs-1</name>
    <dbReference type="NCBI Taxonomy" id="3238748"/>
    <lineage>
        <taxon>Bacteria</taxon>
        <taxon>Pseudomonadati</taxon>
        <taxon>Bacteroidota</taxon>
        <taxon>Flavobacteriia</taxon>
        <taxon>Flavobacteriales</taxon>
        <taxon>Flavobacteriaceae</taxon>
        <taxon>Tenacibaculum</taxon>
    </lineage>
</organism>
<dbReference type="GO" id="GO:0003700">
    <property type="term" value="F:DNA-binding transcription factor activity"/>
    <property type="evidence" value="ECO:0007669"/>
    <property type="project" value="InterPro"/>
</dbReference>
<evidence type="ECO:0000313" key="5">
    <source>
        <dbReference type="EMBL" id="BFP66926.1"/>
    </source>
</evidence>
<name>A0AB33KVI7_9FLAO</name>
<evidence type="ECO:0000256" key="3">
    <source>
        <dbReference type="ARBA" id="ARBA00023163"/>
    </source>
</evidence>
<dbReference type="EMBL" id="AP035888">
    <property type="protein sequence ID" value="BFP66926.1"/>
    <property type="molecule type" value="Genomic_DNA"/>
</dbReference>
<dbReference type="PANTHER" id="PTHR42756:SF1">
    <property type="entry name" value="TRANSCRIPTIONAL REPRESSOR OF EMRAB OPERON"/>
    <property type="match status" value="1"/>
</dbReference>
<keyword evidence="3" id="KW-0804">Transcription</keyword>
<dbReference type="Gene3D" id="1.10.10.10">
    <property type="entry name" value="Winged helix-like DNA-binding domain superfamily/Winged helix DNA-binding domain"/>
    <property type="match status" value="1"/>
</dbReference>
<dbReference type="SMART" id="SM00347">
    <property type="entry name" value="HTH_MARR"/>
    <property type="match status" value="1"/>
</dbReference>
<dbReference type="PROSITE" id="PS50995">
    <property type="entry name" value="HTH_MARR_2"/>
    <property type="match status" value="1"/>
</dbReference>
<dbReference type="Pfam" id="PF12802">
    <property type="entry name" value="MarR_2"/>
    <property type="match status" value="1"/>
</dbReference>
<evidence type="ECO:0000259" key="4">
    <source>
        <dbReference type="PROSITE" id="PS50995"/>
    </source>
</evidence>
<feature type="domain" description="HTH marR-type" evidence="4">
    <location>
        <begin position="3"/>
        <end position="136"/>
    </location>
</feature>
<dbReference type="InterPro" id="IPR000835">
    <property type="entry name" value="HTH_MarR-typ"/>
</dbReference>
<dbReference type="AlphaFoldDB" id="A0AB33KVI7"/>
<keyword evidence="1" id="KW-0805">Transcription regulation</keyword>
<keyword evidence="2" id="KW-0238">DNA-binding</keyword>
<proteinExistence type="predicted"/>